<keyword evidence="6" id="KW-1185">Reference proteome</keyword>
<dbReference type="Proteomes" id="UP000776629">
    <property type="component" value="Unassembled WGS sequence"/>
</dbReference>
<feature type="transmembrane region" description="Helical" evidence="4">
    <location>
        <begin position="6"/>
        <end position="25"/>
    </location>
</feature>
<evidence type="ECO:0000313" key="5">
    <source>
        <dbReference type="EMBL" id="MBM6753541.1"/>
    </source>
</evidence>
<evidence type="ECO:0000256" key="2">
    <source>
        <dbReference type="ARBA" id="ARBA00022801"/>
    </source>
</evidence>
<keyword evidence="2" id="KW-0378">Hydrolase</keyword>
<evidence type="ECO:0000256" key="3">
    <source>
        <dbReference type="ARBA" id="ARBA00023295"/>
    </source>
</evidence>
<dbReference type="InterPro" id="IPR012341">
    <property type="entry name" value="6hp_glycosidase-like_sf"/>
</dbReference>
<keyword evidence="4" id="KW-1133">Transmembrane helix</keyword>
<sequence>MKLNRFFWLLIGVITVAYVAILSYVRLDNNHQLQNNVYQQWHSHYVVELPHQQIIVNSKAGNGRTMVALSEGQGYGMLLTLMAAEHGWANRTEFQKYVNYYLANRDVHHGQKTALMAWRQFYNSNGKLIKSNHNSATDGDLLIAQALFRADRRWPGHHYGQLGKEILTAVLRDEYNPQTKVLTVGNWVTKKSHDWNLLRTSDVMPEAFDEFYRATGNHQWLEIKQVMLKRLNQLSHQNKTGLVPDFAYITGNSAVPAQPNTVEGPNDGNYAGNACRVPMLLAHSHDSLARDTEKRLLKFFEKQSRVTAGYRLNGQALNHYQSNSISAPVFAAVSANRNAGYDSLFVRERAIIERPLPTNSYYAATLTALVVLDQ</sequence>
<gene>
    <name evidence="5" type="ORF">H5993_02000</name>
</gene>
<keyword evidence="4" id="KW-0472">Membrane</keyword>
<proteinExistence type="inferred from homology"/>
<keyword evidence="4" id="KW-0812">Transmembrane</keyword>
<dbReference type="InterPro" id="IPR008928">
    <property type="entry name" value="6-hairpin_glycosidase_sf"/>
</dbReference>
<dbReference type="SUPFAM" id="SSF48208">
    <property type="entry name" value="Six-hairpin glycosidases"/>
    <property type="match status" value="1"/>
</dbReference>
<dbReference type="PRINTS" id="PR00735">
    <property type="entry name" value="GLHYDRLASE8"/>
</dbReference>
<dbReference type="Pfam" id="PF01270">
    <property type="entry name" value="Glyco_hydro_8"/>
    <property type="match status" value="1"/>
</dbReference>
<evidence type="ECO:0000256" key="4">
    <source>
        <dbReference type="SAM" id="Phobius"/>
    </source>
</evidence>
<accession>A0ABS2EMF9</accession>
<evidence type="ECO:0000313" key="6">
    <source>
        <dbReference type="Proteomes" id="UP000776629"/>
    </source>
</evidence>
<evidence type="ECO:0000256" key="1">
    <source>
        <dbReference type="ARBA" id="ARBA00009209"/>
    </source>
</evidence>
<dbReference type="RefSeq" id="WP_204776024.1">
    <property type="nucleotide sequence ID" value="NZ_JACJJQ010000006.1"/>
</dbReference>
<keyword evidence="3" id="KW-0326">Glycosidase</keyword>
<name>A0ABS2EMF9_9LACO</name>
<dbReference type="EMBL" id="JACJJQ010000006">
    <property type="protein sequence ID" value="MBM6753541.1"/>
    <property type="molecule type" value="Genomic_DNA"/>
</dbReference>
<comment type="caution">
    <text evidence="5">The sequence shown here is derived from an EMBL/GenBank/DDBJ whole genome shotgun (WGS) entry which is preliminary data.</text>
</comment>
<organism evidence="5 6">
    <name type="scientific">Limosilactobacillus alvi</name>
    <dbReference type="NCBI Taxonomy" id="990412"/>
    <lineage>
        <taxon>Bacteria</taxon>
        <taxon>Bacillati</taxon>
        <taxon>Bacillota</taxon>
        <taxon>Bacilli</taxon>
        <taxon>Lactobacillales</taxon>
        <taxon>Lactobacillaceae</taxon>
        <taxon>Limosilactobacillus</taxon>
    </lineage>
</organism>
<reference evidence="5 6" key="1">
    <citation type="journal article" date="2021" name="Sci. Rep.">
        <title>The distribution of antibiotic resistance genes in chicken gut microbiota commensals.</title>
        <authorList>
            <person name="Juricova H."/>
            <person name="Matiasovicova J."/>
            <person name="Kubasova T."/>
            <person name="Cejkova D."/>
            <person name="Rychlik I."/>
        </authorList>
    </citation>
    <scope>NUCLEOTIDE SEQUENCE [LARGE SCALE GENOMIC DNA]</scope>
    <source>
        <strain evidence="5 6">An810</strain>
    </source>
</reference>
<dbReference type="InterPro" id="IPR002037">
    <property type="entry name" value="Glyco_hydro_8"/>
</dbReference>
<protein>
    <submittedName>
        <fullName evidence="5">Beta-glucanase</fullName>
    </submittedName>
</protein>
<comment type="similarity">
    <text evidence="1">Belongs to the glycosyl hydrolase 8 (cellulase D) family.</text>
</comment>
<dbReference type="Gene3D" id="1.50.10.10">
    <property type="match status" value="1"/>
</dbReference>